<dbReference type="InParanoid" id="W3XMX4"/>
<dbReference type="InterPro" id="IPR000073">
    <property type="entry name" value="AB_hydrolase_1"/>
</dbReference>
<sequence length="473" mass="53799">MSWTTLARLISKSRPHLVPGKLLVTELWFEVPLDYSRPTGKQIKLFGRTVSKYERPIIEPSPEDQAKAAQKPLLVYLQGGPGFGNPQPQDSTLSSHMLDRGYELLLLDYRGTGFSSTVSAETLKHIGGPQEQADYLKHFRADNIVRDCESVRKYLTKEYPPEKQKWSTFGQSFGGMTTLTYLSLQPDGLRECFITGGLVALDKNAEETYQSTFGKVIERNKIYYEKFPADVADVKEIAAKIRELGGNEGIRLPAGGRLTVPLFLTLGINFGKYYGLDIVHNHVVRMKGDIDQFGFFTRATLNDIQQAMGWDDAPIYSVLHEPIWCYRPGIASNWAAERVGKSLENFQWLQKDWAGPQSLKDKEPLFFSGEMVYPFFFDTSDELNQLKETAEILAKFDEWPALYDEAQLRKNTVPVYAAIYEDMYVFPEDSRKTASIIKGCKTWETSVHFHGALRSHAADVFRELLRLRDDTIN</sequence>
<dbReference type="AlphaFoldDB" id="W3XMX4"/>
<gene>
    <name evidence="4" type="ORF">PFICI_01226</name>
</gene>
<accession>W3XMX4</accession>
<keyword evidence="5" id="KW-1185">Reference proteome</keyword>
<dbReference type="OrthoDB" id="1898734at2759"/>
<dbReference type="EMBL" id="KI912109">
    <property type="protein sequence ID" value="ETS87398.1"/>
    <property type="molecule type" value="Genomic_DNA"/>
</dbReference>
<comment type="similarity">
    <text evidence="1">Belongs to the peptidase S33 family.</text>
</comment>
<dbReference type="PANTHER" id="PTHR43248:SF2">
    <property type="entry name" value="PROLYL AMINOPEPTIDASE"/>
    <property type="match status" value="1"/>
</dbReference>
<dbReference type="PRINTS" id="PR00793">
    <property type="entry name" value="PROAMNOPTASE"/>
</dbReference>
<proteinExistence type="inferred from homology"/>
<dbReference type="HOGENOM" id="CLU_024518_2_1_1"/>
<dbReference type="Pfam" id="PF00561">
    <property type="entry name" value="Abhydrolase_1"/>
    <property type="match status" value="1"/>
</dbReference>
<evidence type="ECO:0000313" key="4">
    <source>
        <dbReference type="EMBL" id="ETS87398.1"/>
    </source>
</evidence>
<evidence type="ECO:0000256" key="1">
    <source>
        <dbReference type="ARBA" id="ARBA00010088"/>
    </source>
</evidence>
<evidence type="ECO:0000259" key="3">
    <source>
        <dbReference type="Pfam" id="PF00561"/>
    </source>
</evidence>
<evidence type="ECO:0000256" key="2">
    <source>
        <dbReference type="ARBA" id="ARBA00022801"/>
    </source>
</evidence>
<dbReference type="PANTHER" id="PTHR43248">
    <property type="entry name" value="2-SUCCINYL-6-HYDROXY-2,4-CYCLOHEXADIENE-1-CARBOXYLATE SYNTHASE"/>
    <property type="match status" value="1"/>
</dbReference>
<dbReference type="InterPro" id="IPR029058">
    <property type="entry name" value="AB_hydrolase_fold"/>
</dbReference>
<dbReference type="Gene3D" id="3.40.50.1820">
    <property type="entry name" value="alpha/beta hydrolase"/>
    <property type="match status" value="1"/>
</dbReference>
<dbReference type="OMA" id="TNEYEHN"/>
<reference evidence="5" key="1">
    <citation type="journal article" date="2015" name="BMC Genomics">
        <title>Genomic and transcriptomic analysis of the endophytic fungus Pestalotiopsis fici reveals its lifestyle and high potential for synthesis of natural products.</title>
        <authorList>
            <person name="Wang X."/>
            <person name="Zhang X."/>
            <person name="Liu L."/>
            <person name="Xiang M."/>
            <person name="Wang W."/>
            <person name="Sun X."/>
            <person name="Che Y."/>
            <person name="Guo L."/>
            <person name="Liu G."/>
            <person name="Guo L."/>
            <person name="Wang C."/>
            <person name="Yin W.B."/>
            <person name="Stadler M."/>
            <person name="Zhang X."/>
            <person name="Liu X."/>
        </authorList>
    </citation>
    <scope>NUCLEOTIDE SEQUENCE [LARGE SCALE GENOMIC DNA]</scope>
    <source>
        <strain evidence="5">W106-1 / CGMCC3.15140</strain>
    </source>
</reference>
<dbReference type="Proteomes" id="UP000030651">
    <property type="component" value="Unassembled WGS sequence"/>
</dbReference>
<dbReference type="KEGG" id="pfy:PFICI_01226"/>
<feature type="domain" description="AB hydrolase-1" evidence="3">
    <location>
        <begin position="72"/>
        <end position="218"/>
    </location>
</feature>
<organism evidence="4 5">
    <name type="scientific">Pestalotiopsis fici (strain W106-1 / CGMCC3.15140)</name>
    <dbReference type="NCBI Taxonomy" id="1229662"/>
    <lineage>
        <taxon>Eukaryota</taxon>
        <taxon>Fungi</taxon>
        <taxon>Dikarya</taxon>
        <taxon>Ascomycota</taxon>
        <taxon>Pezizomycotina</taxon>
        <taxon>Sordariomycetes</taxon>
        <taxon>Xylariomycetidae</taxon>
        <taxon>Amphisphaeriales</taxon>
        <taxon>Sporocadaceae</taxon>
        <taxon>Pestalotiopsis</taxon>
    </lineage>
</organism>
<dbReference type="SUPFAM" id="SSF53474">
    <property type="entry name" value="alpha/beta-Hydrolases"/>
    <property type="match status" value="1"/>
</dbReference>
<dbReference type="GO" id="GO:0008233">
    <property type="term" value="F:peptidase activity"/>
    <property type="evidence" value="ECO:0007669"/>
    <property type="project" value="InterPro"/>
</dbReference>
<dbReference type="RefSeq" id="XP_007827998.1">
    <property type="nucleotide sequence ID" value="XM_007829807.1"/>
</dbReference>
<evidence type="ECO:0000313" key="5">
    <source>
        <dbReference type="Proteomes" id="UP000030651"/>
    </source>
</evidence>
<keyword evidence="2" id="KW-0378">Hydrolase</keyword>
<protein>
    <recommendedName>
        <fullName evidence="3">AB hydrolase-1 domain-containing protein</fullName>
    </recommendedName>
</protein>
<dbReference type="InterPro" id="IPR002410">
    <property type="entry name" value="Peptidase_S33"/>
</dbReference>
<name>W3XMX4_PESFW</name>
<dbReference type="InterPro" id="IPR051601">
    <property type="entry name" value="Serine_prot/Carboxylest_S33"/>
</dbReference>
<dbReference type="GO" id="GO:0006508">
    <property type="term" value="P:proteolysis"/>
    <property type="evidence" value="ECO:0007669"/>
    <property type="project" value="InterPro"/>
</dbReference>
<dbReference type="GeneID" id="19266239"/>
<dbReference type="eggNOG" id="ENOG502QSNW">
    <property type="taxonomic scope" value="Eukaryota"/>
</dbReference>